<dbReference type="InterPro" id="IPR014756">
    <property type="entry name" value="Ig_E-set"/>
</dbReference>
<dbReference type="InterPro" id="IPR011021">
    <property type="entry name" value="Arrestin-like_N"/>
</dbReference>
<feature type="domain" description="Arrestin-like N-terminal" evidence="1">
    <location>
        <begin position="24"/>
        <end position="151"/>
    </location>
</feature>
<evidence type="ECO:0000313" key="3">
    <source>
        <dbReference type="Proteomes" id="UP001479436"/>
    </source>
</evidence>
<sequence length="329" mass="37802">MPHSTIEIIFNNPYMALYGHPSTSAGKALKGIVVMRFKRPAKIKSLTLRLEGESDINWIYSTALLNSKCRFKEKLLDQTLTILEPNEEMYTMPAGVSKFPFEFAIDGDMMETIKTQVVKCDYSLTATAERPHFQPKLSIKKPVLVKRFFQHNDDPIVAYDTIPNVLSIEFFAQKKVYGFGDIIPIHVRCLPLGNTTNVCLRINSAIKEITTFRKPKSNKTNVQKKWHRVVFENDFSNATEREVIMPIQSNDIQFDCDNIFMETRHEIVLRVEAKHHAQTLTHFIKIPVIILSDTVDRIFEVLPPYYTLEEHFPNVPPPSYSQSNIALVV</sequence>
<dbReference type="EMBL" id="JASJQH010000715">
    <property type="protein sequence ID" value="KAK9763172.1"/>
    <property type="molecule type" value="Genomic_DNA"/>
</dbReference>
<dbReference type="PANTHER" id="PTHR11188:SF17">
    <property type="entry name" value="FI21816P1"/>
    <property type="match status" value="1"/>
</dbReference>
<evidence type="ECO:0000313" key="2">
    <source>
        <dbReference type="EMBL" id="KAK9763172.1"/>
    </source>
</evidence>
<gene>
    <name evidence="2" type="ORF">K7432_010404</name>
</gene>
<accession>A0ABR2WNX4</accession>
<protein>
    <recommendedName>
        <fullName evidence="1">Arrestin-like N-terminal domain-containing protein</fullName>
    </recommendedName>
</protein>
<dbReference type="Pfam" id="PF00339">
    <property type="entry name" value="Arrestin_N"/>
    <property type="match status" value="1"/>
</dbReference>
<dbReference type="InterPro" id="IPR014752">
    <property type="entry name" value="Arrestin-like_C"/>
</dbReference>
<proteinExistence type="predicted"/>
<dbReference type="PANTHER" id="PTHR11188">
    <property type="entry name" value="ARRESTIN DOMAIN CONTAINING PROTEIN"/>
    <property type="match status" value="1"/>
</dbReference>
<keyword evidence="3" id="KW-1185">Reference proteome</keyword>
<organism evidence="2 3">
    <name type="scientific">Basidiobolus ranarum</name>
    <dbReference type="NCBI Taxonomy" id="34480"/>
    <lineage>
        <taxon>Eukaryota</taxon>
        <taxon>Fungi</taxon>
        <taxon>Fungi incertae sedis</taxon>
        <taxon>Zoopagomycota</taxon>
        <taxon>Entomophthoromycotina</taxon>
        <taxon>Basidiobolomycetes</taxon>
        <taxon>Basidiobolales</taxon>
        <taxon>Basidiobolaceae</taxon>
        <taxon>Basidiobolus</taxon>
    </lineage>
</organism>
<name>A0ABR2WNX4_9FUNG</name>
<dbReference type="Proteomes" id="UP001479436">
    <property type="component" value="Unassembled WGS sequence"/>
</dbReference>
<evidence type="ECO:0000259" key="1">
    <source>
        <dbReference type="Pfam" id="PF00339"/>
    </source>
</evidence>
<dbReference type="SUPFAM" id="SSF81296">
    <property type="entry name" value="E set domains"/>
    <property type="match status" value="1"/>
</dbReference>
<reference evidence="2 3" key="1">
    <citation type="submission" date="2023-04" db="EMBL/GenBank/DDBJ databases">
        <title>Genome of Basidiobolus ranarum AG-B5.</title>
        <authorList>
            <person name="Stajich J.E."/>
            <person name="Carter-House D."/>
            <person name="Gryganskyi A."/>
        </authorList>
    </citation>
    <scope>NUCLEOTIDE SEQUENCE [LARGE SCALE GENOMIC DNA]</scope>
    <source>
        <strain evidence="2 3">AG-B5</strain>
    </source>
</reference>
<comment type="caution">
    <text evidence="2">The sequence shown here is derived from an EMBL/GenBank/DDBJ whole genome shotgun (WGS) entry which is preliminary data.</text>
</comment>
<dbReference type="Gene3D" id="2.60.40.640">
    <property type="match status" value="1"/>
</dbReference>
<dbReference type="InterPro" id="IPR050357">
    <property type="entry name" value="Arrestin_domain-protein"/>
</dbReference>